<organism evidence="2 3">
    <name type="scientific">Streptomyces yatensis</name>
    <dbReference type="NCBI Taxonomy" id="155177"/>
    <lineage>
        <taxon>Bacteria</taxon>
        <taxon>Bacillati</taxon>
        <taxon>Actinomycetota</taxon>
        <taxon>Actinomycetes</taxon>
        <taxon>Kitasatosporales</taxon>
        <taxon>Streptomycetaceae</taxon>
        <taxon>Streptomyces</taxon>
        <taxon>Streptomyces violaceusniger group</taxon>
    </lineage>
</organism>
<evidence type="ECO:0000259" key="1">
    <source>
        <dbReference type="Pfam" id="PF11706"/>
    </source>
</evidence>
<dbReference type="Proteomes" id="UP001499947">
    <property type="component" value="Unassembled WGS sequence"/>
</dbReference>
<dbReference type="EMBL" id="BAAALR010000053">
    <property type="protein sequence ID" value="GAA1701051.1"/>
    <property type="molecule type" value="Genomic_DNA"/>
</dbReference>
<dbReference type="PANTHER" id="PTHR35525:SF3">
    <property type="entry name" value="BLL6575 PROTEIN"/>
    <property type="match status" value="1"/>
</dbReference>
<keyword evidence="3" id="KW-1185">Reference proteome</keyword>
<accession>A0ABN2I9Z8</accession>
<name>A0ABN2I9Z8_9ACTN</name>
<evidence type="ECO:0000313" key="2">
    <source>
        <dbReference type="EMBL" id="GAA1701051.1"/>
    </source>
</evidence>
<proteinExistence type="predicted"/>
<dbReference type="InterPro" id="IPR010852">
    <property type="entry name" value="ABATE"/>
</dbReference>
<dbReference type="InterPro" id="IPR023286">
    <property type="entry name" value="ABATE_dom_sf"/>
</dbReference>
<dbReference type="PANTHER" id="PTHR35525">
    <property type="entry name" value="BLL6575 PROTEIN"/>
    <property type="match status" value="1"/>
</dbReference>
<dbReference type="Pfam" id="PF11706">
    <property type="entry name" value="zf-CGNR"/>
    <property type="match status" value="1"/>
</dbReference>
<dbReference type="InterPro" id="IPR021005">
    <property type="entry name" value="Znf_CGNR"/>
</dbReference>
<dbReference type="Gene3D" id="1.10.3300.10">
    <property type="entry name" value="Jann2411-like domain"/>
    <property type="match status" value="1"/>
</dbReference>
<evidence type="ECO:0000313" key="3">
    <source>
        <dbReference type="Proteomes" id="UP001499947"/>
    </source>
</evidence>
<gene>
    <name evidence="2" type="ORF">GCM10009680_47510</name>
</gene>
<reference evidence="2 3" key="1">
    <citation type="journal article" date="2019" name="Int. J. Syst. Evol. Microbiol.">
        <title>The Global Catalogue of Microorganisms (GCM) 10K type strain sequencing project: providing services to taxonomists for standard genome sequencing and annotation.</title>
        <authorList>
            <consortium name="The Broad Institute Genomics Platform"/>
            <consortium name="The Broad Institute Genome Sequencing Center for Infectious Disease"/>
            <person name="Wu L."/>
            <person name="Ma J."/>
        </authorList>
    </citation>
    <scope>NUCLEOTIDE SEQUENCE [LARGE SCALE GENOMIC DNA]</scope>
    <source>
        <strain evidence="2 3">JCM 13244</strain>
    </source>
</reference>
<comment type="caution">
    <text evidence="2">The sequence shown here is derived from an EMBL/GenBank/DDBJ whole genome shotgun (WGS) entry which is preliminary data.</text>
</comment>
<feature type="domain" description="Zinc finger CGNR" evidence="1">
    <location>
        <begin position="145"/>
        <end position="188"/>
    </location>
</feature>
<dbReference type="SUPFAM" id="SSF160904">
    <property type="entry name" value="Jann2411-like"/>
    <property type="match status" value="1"/>
</dbReference>
<sequence>MCYDGWVAREESDSARRIPATAAAMVDLLNSRPHGPGFPDTLQTPETAGAVLRPFGQPATEAPSPQRIAKIRGLRTTLMDIASAPDSAGAGPGWAQLAERASAVTLRQDFSEPGTVRLRQVGGDPVVGGITLAVAELVSDGTWPRLRICANELCSHVFYDTTRSRTQRWHSYEACGNKSNVAAYRARKKTRHGS</sequence>
<protein>
    <recommendedName>
        <fullName evidence="1">Zinc finger CGNR domain-containing protein</fullName>
    </recommendedName>
</protein>